<keyword evidence="1" id="KW-0472">Membrane</keyword>
<dbReference type="EMBL" id="MH046811">
    <property type="protein sequence ID" value="UFX99923.1"/>
    <property type="molecule type" value="Genomic_DNA"/>
</dbReference>
<evidence type="ECO:0000256" key="1">
    <source>
        <dbReference type="SAM" id="Phobius"/>
    </source>
</evidence>
<sequence>MYKSNLLYDIEIIYNKFKSLLNIEYLIIYILLLLLMINNN</sequence>
<organism evidence="2">
    <name type="scientific">Megavirus baoshan</name>
    <dbReference type="NCBI Taxonomy" id="2496520"/>
    <lineage>
        <taxon>Viruses</taxon>
        <taxon>Varidnaviria</taxon>
        <taxon>Bamfordvirae</taxon>
        <taxon>Nucleocytoviricota</taxon>
        <taxon>Megaviricetes</taxon>
        <taxon>Imitervirales</taxon>
        <taxon>Mimiviridae</taxon>
        <taxon>Megamimivirinae</taxon>
        <taxon>Megavirus</taxon>
        <taxon>Megavirus baoshanense</taxon>
    </lineage>
</organism>
<keyword evidence="1" id="KW-1133">Transmembrane helix</keyword>
<accession>A0A8K1T141</accession>
<gene>
    <name evidence="2" type="ORF">Mb1035</name>
</gene>
<protein>
    <submittedName>
        <fullName evidence="2">Uncharacterized protein</fullName>
    </submittedName>
</protein>
<name>A0A8K1T141_9VIRU</name>
<feature type="transmembrane region" description="Helical" evidence="1">
    <location>
        <begin position="20"/>
        <end position="37"/>
    </location>
</feature>
<reference evidence="2" key="1">
    <citation type="submission" date="2018-03" db="EMBL/GenBank/DDBJ databases">
        <title>Draft genome sequences of Megaviruse, new member of the family Mimiviridae isolated from water in Shanghai, China.</title>
        <authorList>
            <person name="Xia Y."/>
        </authorList>
    </citation>
    <scope>NUCLEOTIDE SEQUENCE</scope>
    <source>
        <strain evidence="2">SH</strain>
    </source>
</reference>
<keyword evidence="1" id="KW-0812">Transmembrane</keyword>
<proteinExistence type="predicted"/>
<evidence type="ECO:0000313" key="2">
    <source>
        <dbReference type="EMBL" id="UFX99923.1"/>
    </source>
</evidence>